<name>A0ABR2XXL7_9PEZI</name>
<gene>
    <name evidence="1" type="ORF">SCAR479_04519</name>
</gene>
<dbReference type="EMBL" id="JARVKM010000015">
    <property type="protein sequence ID" value="KAK9778497.1"/>
    <property type="molecule type" value="Genomic_DNA"/>
</dbReference>
<proteinExistence type="predicted"/>
<comment type="caution">
    <text evidence="1">The sequence shown here is derived from an EMBL/GenBank/DDBJ whole genome shotgun (WGS) entry which is preliminary data.</text>
</comment>
<accession>A0ABR2XXL7</accession>
<organism evidence="1 2">
    <name type="scientific">Seiridium cardinale</name>
    <dbReference type="NCBI Taxonomy" id="138064"/>
    <lineage>
        <taxon>Eukaryota</taxon>
        <taxon>Fungi</taxon>
        <taxon>Dikarya</taxon>
        <taxon>Ascomycota</taxon>
        <taxon>Pezizomycotina</taxon>
        <taxon>Sordariomycetes</taxon>
        <taxon>Xylariomycetidae</taxon>
        <taxon>Amphisphaeriales</taxon>
        <taxon>Sporocadaceae</taxon>
        <taxon>Seiridium</taxon>
    </lineage>
</organism>
<evidence type="ECO:0000313" key="2">
    <source>
        <dbReference type="Proteomes" id="UP001465668"/>
    </source>
</evidence>
<sequence length="314" mass="34567">MYQVTRLATGGIIIEARKKFYQLTTLFITKLVDDDAYHAADTSVLTNARGESPQPPHTDLDSTAEYGTHKMTRIGNVAYRSLEGDDPSLSYALVELRPSETTKVLNEIIVGEGLERKIVHVTEAFVIEDEKRDIVVITSSNGRIYGKLWPGRCDYRIVGTRAPWTTYAIVLDGPIREGDGGSAVIDLASGKLCGHVIRGLANRRIAYIIPATDMLEHVRANFDSKAAIASISPSDMSKPTGVGGIPQEDNAPSVPIRLAMRNRDDFDFAALDYSNLDDGINVLICDCKIRRIARVYFCSSNSLSLFSTYPAMFL</sequence>
<evidence type="ECO:0000313" key="1">
    <source>
        <dbReference type="EMBL" id="KAK9778497.1"/>
    </source>
</evidence>
<reference evidence="1 2" key="1">
    <citation type="submission" date="2024-02" db="EMBL/GenBank/DDBJ databases">
        <title>First draft genome assembly of two strains of Seiridium cardinale.</title>
        <authorList>
            <person name="Emiliani G."/>
            <person name="Scali E."/>
        </authorList>
    </citation>
    <scope>NUCLEOTIDE SEQUENCE [LARGE SCALE GENOMIC DNA]</scope>
    <source>
        <strain evidence="1 2">BM-138-000479</strain>
    </source>
</reference>
<protein>
    <submittedName>
        <fullName evidence="1">Uncharacterized protein</fullName>
    </submittedName>
</protein>
<dbReference type="Proteomes" id="UP001465668">
    <property type="component" value="Unassembled WGS sequence"/>
</dbReference>
<keyword evidence="2" id="KW-1185">Reference proteome</keyword>